<keyword evidence="3" id="KW-1185">Reference proteome</keyword>
<accession>A0A7X6LW72</accession>
<gene>
    <name evidence="2" type="ORF">HGA07_08645</name>
</gene>
<feature type="region of interest" description="Disordered" evidence="1">
    <location>
        <begin position="287"/>
        <end position="314"/>
    </location>
</feature>
<feature type="region of interest" description="Disordered" evidence="1">
    <location>
        <begin position="163"/>
        <end position="184"/>
    </location>
</feature>
<protein>
    <submittedName>
        <fullName evidence="2">Uncharacterized protein</fullName>
    </submittedName>
</protein>
<organism evidence="2 3">
    <name type="scientific">Nocardia veterana</name>
    <dbReference type="NCBI Taxonomy" id="132249"/>
    <lineage>
        <taxon>Bacteria</taxon>
        <taxon>Bacillati</taxon>
        <taxon>Actinomycetota</taxon>
        <taxon>Actinomycetes</taxon>
        <taxon>Mycobacteriales</taxon>
        <taxon>Nocardiaceae</taxon>
        <taxon>Nocardia</taxon>
    </lineage>
</organism>
<evidence type="ECO:0000313" key="2">
    <source>
        <dbReference type="EMBL" id="NKY85691.1"/>
    </source>
</evidence>
<reference evidence="2 3" key="1">
    <citation type="submission" date="2020-04" db="EMBL/GenBank/DDBJ databases">
        <title>MicrobeNet Type strains.</title>
        <authorList>
            <person name="Nicholson A.C."/>
        </authorList>
    </citation>
    <scope>NUCLEOTIDE SEQUENCE [LARGE SCALE GENOMIC DNA]</scope>
    <source>
        <strain evidence="2 3">DSM 44445</strain>
    </source>
</reference>
<sequence>MFTERLRSLLIDPLIKLTGKESRGLAEKYVGTAGKLDTAGRTATATDEFGANGFHRLEAIPVENFVPDREVTFRPSQVVSETRRAEQRFKKPALVVDYPVEDAAHMEQWSKGKYAYDGEDHGYNIVRPDDVQFKRATDDGWNLDTAPWVRRWPPEDNTFVRSRSLTEPVSGETTHSPNGAPGRRRLLTVKTGWRKTETVAVDDETLLKIQAANKQLARAAQKNAGPVVLLPDKSFPSSADAHIENLRTSIGSPEMYVPTGDVSTTIGDPRTVEGALRDHVIPGRTGIEVHKTDDSPAWQRLGAKPGTRESWAEP</sequence>
<dbReference type="Proteomes" id="UP000523447">
    <property type="component" value="Unassembled WGS sequence"/>
</dbReference>
<feature type="compositionally biased region" description="Polar residues" evidence="1">
    <location>
        <begin position="163"/>
        <end position="177"/>
    </location>
</feature>
<dbReference type="AlphaFoldDB" id="A0A7X6LW72"/>
<evidence type="ECO:0000313" key="3">
    <source>
        <dbReference type="Proteomes" id="UP000523447"/>
    </source>
</evidence>
<dbReference type="EMBL" id="JAAXPE010000006">
    <property type="protein sequence ID" value="NKY85691.1"/>
    <property type="molecule type" value="Genomic_DNA"/>
</dbReference>
<name>A0A7X6LW72_9NOCA</name>
<proteinExistence type="predicted"/>
<evidence type="ECO:0000256" key="1">
    <source>
        <dbReference type="SAM" id="MobiDB-lite"/>
    </source>
</evidence>
<comment type="caution">
    <text evidence="2">The sequence shown here is derived from an EMBL/GenBank/DDBJ whole genome shotgun (WGS) entry which is preliminary data.</text>
</comment>